<feature type="transmembrane region" description="Helical" evidence="6">
    <location>
        <begin position="21"/>
        <end position="48"/>
    </location>
</feature>
<keyword evidence="4 6" id="KW-0472">Membrane</keyword>
<organism evidence="8 9">
    <name type="scientific">Acacia crassicarpa</name>
    <name type="common">northern wattle</name>
    <dbReference type="NCBI Taxonomy" id="499986"/>
    <lineage>
        <taxon>Eukaryota</taxon>
        <taxon>Viridiplantae</taxon>
        <taxon>Streptophyta</taxon>
        <taxon>Embryophyta</taxon>
        <taxon>Tracheophyta</taxon>
        <taxon>Spermatophyta</taxon>
        <taxon>Magnoliopsida</taxon>
        <taxon>eudicotyledons</taxon>
        <taxon>Gunneridae</taxon>
        <taxon>Pentapetalae</taxon>
        <taxon>rosids</taxon>
        <taxon>fabids</taxon>
        <taxon>Fabales</taxon>
        <taxon>Fabaceae</taxon>
        <taxon>Caesalpinioideae</taxon>
        <taxon>mimosoid clade</taxon>
        <taxon>Acacieae</taxon>
        <taxon>Acacia</taxon>
    </lineage>
</organism>
<keyword evidence="9" id="KW-1185">Reference proteome</keyword>
<dbReference type="Proteomes" id="UP001293593">
    <property type="component" value="Unassembled WGS sequence"/>
</dbReference>
<feature type="coiled-coil region" evidence="5">
    <location>
        <begin position="269"/>
        <end position="381"/>
    </location>
</feature>
<keyword evidence="5" id="KW-0175">Coiled coil</keyword>
<dbReference type="InterPro" id="IPR007656">
    <property type="entry name" value="GTD-bd"/>
</dbReference>
<gene>
    <name evidence="8" type="ORF">QN277_025011</name>
</gene>
<accession>A0AAE1JDF8</accession>
<reference evidence="8" key="1">
    <citation type="submission" date="2023-10" db="EMBL/GenBank/DDBJ databases">
        <title>Chromosome-level genome of the transformable northern wattle, Acacia crassicarpa.</title>
        <authorList>
            <person name="Massaro I."/>
            <person name="Sinha N.R."/>
            <person name="Poethig S."/>
            <person name="Leichty A.R."/>
        </authorList>
    </citation>
    <scope>NUCLEOTIDE SEQUENCE</scope>
    <source>
        <strain evidence="8">Acra3RX</strain>
        <tissue evidence="8">Leaf</tissue>
    </source>
</reference>
<evidence type="ECO:0000256" key="3">
    <source>
        <dbReference type="ARBA" id="ARBA00022989"/>
    </source>
</evidence>
<protein>
    <recommendedName>
        <fullName evidence="7">GTD-binding domain-containing protein</fullName>
    </recommendedName>
</protein>
<evidence type="ECO:0000256" key="5">
    <source>
        <dbReference type="SAM" id="Coils"/>
    </source>
</evidence>
<name>A0AAE1JDF8_9FABA</name>
<dbReference type="Pfam" id="PF04576">
    <property type="entry name" value="Zein-binding"/>
    <property type="match status" value="1"/>
</dbReference>
<sequence length="626" mass="70703">MASREIHSWTLGGLVGAFIDLSLAYFLLCGSAIAFFASKFLMLFGLYLPCPCKGVLGYKNDDFCLHKVLYDWPLRKICSVQVMAVKSFPYDLVSVKDHAYTSNENMTAQEKSANEVRDLKDEATCSSSWSSPHSLASFDRENGYDAKGKKTVNLRRRSGIRRRRKCNYECGKLSSVFPSENPQSDVTLVSSLPYEGDIVGSKTTGMNPTSGREVSLLDIKDAHMDQDMEERASHSYEFGGPLVDTPPQDKSSSSTEIYVSNEQDNMQVVESGESRIKMLEAALEEEKAAYAELCLELEKERSAAATAADEAMAMISRLQEEKAFIEIETRQYQRMIEERVAYEEEEMDILQEILIRRERENHFLEKELEAYRQMNLRVSEQPNGESNFQLDDLGQRSAFSVETPESHLQADSSISMAKIAHLQSNHTMDQTCIRINDGEELKKNRHLKDQYHGNLLTSFLDTEPEVLDVHVIDDNIELRKEEVEKTNGFSFNTASDEPKDDDLTSGSLEVLNSIAVSNFPWASNAESDDGVGANINEKLKIGTEIEMLGERLKMLKHEKGKLNFFSENEESKKVHLKLLEEIANHLQEIKQLRTPVRGSSLPPSSAKVSLKKRRCQNATWKTCESS</sequence>
<dbReference type="PANTHER" id="PTHR31422">
    <property type="entry name" value="BNAANNG28530D PROTEIN"/>
    <property type="match status" value="1"/>
</dbReference>
<evidence type="ECO:0000259" key="7">
    <source>
        <dbReference type="PROSITE" id="PS51775"/>
    </source>
</evidence>
<dbReference type="GO" id="GO:0016020">
    <property type="term" value="C:membrane"/>
    <property type="evidence" value="ECO:0007669"/>
    <property type="project" value="UniProtKB-SubCell"/>
</dbReference>
<dbReference type="EMBL" id="JAWXYG010000007">
    <property type="protein sequence ID" value="KAK4268341.1"/>
    <property type="molecule type" value="Genomic_DNA"/>
</dbReference>
<evidence type="ECO:0000256" key="1">
    <source>
        <dbReference type="ARBA" id="ARBA00004370"/>
    </source>
</evidence>
<evidence type="ECO:0000256" key="2">
    <source>
        <dbReference type="ARBA" id="ARBA00022692"/>
    </source>
</evidence>
<feature type="domain" description="GTD-binding" evidence="7">
    <location>
        <begin position="274"/>
        <end position="372"/>
    </location>
</feature>
<comment type="caution">
    <text evidence="8">The sequence shown here is derived from an EMBL/GenBank/DDBJ whole genome shotgun (WGS) entry which is preliminary data.</text>
</comment>
<comment type="subcellular location">
    <subcellularLocation>
        <location evidence="1">Membrane</location>
    </subcellularLocation>
</comment>
<keyword evidence="3 6" id="KW-1133">Transmembrane helix</keyword>
<evidence type="ECO:0000256" key="4">
    <source>
        <dbReference type="ARBA" id="ARBA00023136"/>
    </source>
</evidence>
<evidence type="ECO:0000313" key="9">
    <source>
        <dbReference type="Proteomes" id="UP001293593"/>
    </source>
</evidence>
<dbReference type="AlphaFoldDB" id="A0AAE1JDF8"/>
<keyword evidence="2 6" id="KW-0812">Transmembrane</keyword>
<proteinExistence type="predicted"/>
<evidence type="ECO:0000313" key="8">
    <source>
        <dbReference type="EMBL" id="KAK4268341.1"/>
    </source>
</evidence>
<dbReference type="GO" id="GO:0080115">
    <property type="term" value="F:myosin XI tail binding"/>
    <property type="evidence" value="ECO:0007669"/>
    <property type="project" value="UniProtKB-ARBA"/>
</dbReference>
<dbReference type="PROSITE" id="PS51775">
    <property type="entry name" value="GTD_BINDING"/>
    <property type="match status" value="1"/>
</dbReference>
<dbReference type="PANTHER" id="PTHR31422:SF44">
    <property type="entry name" value="GTD-BINDING DOMAIN-CONTAINING PROTEIN"/>
    <property type="match status" value="1"/>
</dbReference>
<evidence type="ECO:0000256" key="6">
    <source>
        <dbReference type="SAM" id="Phobius"/>
    </source>
</evidence>